<feature type="transmembrane region" description="Helical" evidence="1">
    <location>
        <begin position="57"/>
        <end position="80"/>
    </location>
</feature>
<dbReference type="EMBL" id="JAPFFL010000018">
    <property type="protein sequence ID" value="KAJ6672950.1"/>
    <property type="molecule type" value="Genomic_DNA"/>
</dbReference>
<evidence type="ECO:0000313" key="2">
    <source>
        <dbReference type="EMBL" id="KAJ6672950.1"/>
    </source>
</evidence>
<keyword evidence="1" id="KW-0812">Transmembrane</keyword>
<reference evidence="2" key="2">
    <citation type="journal article" date="2023" name="Int. J. Mol. Sci.">
        <title>De Novo Assembly and Annotation of 11 Diverse Shrub Willow (Salix) Genomes Reveals Novel Gene Organization in Sex-Linked Regions.</title>
        <authorList>
            <person name="Hyden B."/>
            <person name="Feng K."/>
            <person name="Yates T.B."/>
            <person name="Jawdy S."/>
            <person name="Cereghino C."/>
            <person name="Smart L.B."/>
            <person name="Muchero W."/>
        </authorList>
    </citation>
    <scope>NUCLEOTIDE SEQUENCE [LARGE SCALE GENOMIC DNA]</scope>
    <source>
        <tissue evidence="2">Shoot tip</tissue>
    </source>
</reference>
<gene>
    <name evidence="2" type="ORF">OIU85_014203</name>
</gene>
<name>A0A9Q0SDL6_SALVM</name>
<accession>A0A9Q0SDL6</accession>
<keyword evidence="1" id="KW-1133">Transmembrane helix</keyword>
<keyword evidence="1" id="KW-0472">Membrane</keyword>
<protein>
    <submittedName>
        <fullName evidence="2">Uncharacterized protein</fullName>
    </submittedName>
</protein>
<evidence type="ECO:0000256" key="1">
    <source>
        <dbReference type="SAM" id="Phobius"/>
    </source>
</evidence>
<evidence type="ECO:0000313" key="3">
    <source>
        <dbReference type="Proteomes" id="UP001151529"/>
    </source>
</evidence>
<dbReference type="AlphaFoldDB" id="A0A9Q0SDL6"/>
<comment type="caution">
    <text evidence="2">The sequence shown here is derived from an EMBL/GenBank/DDBJ whole genome shotgun (WGS) entry which is preliminary data.</text>
</comment>
<sequence>MDVGIHCTFNLSCGDRPSDSAGGDADLTCLGHLLINGEKYVMVLLPPLYVVFLRRDALLISFFFCLLGASSPLSSVDLVWKKKLRGELRMEYKSKRTKQAIILLEIKLLT</sequence>
<keyword evidence="3" id="KW-1185">Reference proteome</keyword>
<dbReference type="Proteomes" id="UP001151529">
    <property type="component" value="Chromosome 12"/>
</dbReference>
<organism evidence="2 3">
    <name type="scientific">Salix viminalis</name>
    <name type="common">Common osier</name>
    <name type="synonym">Basket willow</name>
    <dbReference type="NCBI Taxonomy" id="40686"/>
    <lineage>
        <taxon>Eukaryota</taxon>
        <taxon>Viridiplantae</taxon>
        <taxon>Streptophyta</taxon>
        <taxon>Embryophyta</taxon>
        <taxon>Tracheophyta</taxon>
        <taxon>Spermatophyta</taxon>
        <taxon>Magnoliopsida</taxon>
        <taxon>eudicotyledons</taxon>
        <taxon>Gunneridae</taxon>
        <taxon>Pentapetalae</taxon>
        <taxon>rosids</taxon>
        <taxon>fabids</taxon>
        <taxon>Malpighiales</taxon>
        <taxon>Salicaceae</taxon>
        <taxon>Saliceae</taxon>
        <taxon>Salix</taxon>
    </lineage>
</organism>
<reference evidence="2" key="1">
    <citation type="submission" date="2022-11" db="EMBL/GenBank/DDBJ databases">
        <authorList>
            <person name="Hyden B.L."/>
            <person name="Feng K."/>
            <person name="Yates T."/>
            <person name="Jawdy S."/>
            <person name="Smart L.B."/>
            <person name="Muchero W."/>
        </authorList>
    </citation>
    <scope>NUCLEOTIDE SEQUENCE</scope>
    <source>
        <tissue evidence="2">Shoot tip</tissue>
    </source>
</reference>
<proteinExistence type="predicted"/>